<reference evidence="3 4" key="1">
    <citation type="submission" date="2019-02" db="EMBL/GenBank/DDBJ databases">
        <title>Deep-cultivation of Planctomycetes and their phenomic and genomic characterization uncovers novel biology.</title>
        <authorList>
            <person name="Wiegand S."/>
            <person name="Jogler M."/>
            <person name="Boedeker C."/>
            <person name="Pinto D."/>
            <person name="Vollmers J."/>
            <person name="Rivas-Marin E."/>
            <person name="Kohn T."/>
            <person name="Peeters S.H."/>
            <person name="Heuer A."/>
            <person name="Rast P."/>
            <person name="Oberbeckmann S."/>
            <person name="Bunk B."/>
            <person name="Jeske O."/>
            <person name="Meyerdierks A."/>
            <person name="Storesund J.E."/>
            <person name="Kallscheuer N."/>
            <person name="Luecker S."/>
            <person name="Lage O.M."/>
            <person name="Pohl T."/>
            <person name="Merkel B.J."/>
            <person name="Hornburger P."/>
            <person name="Mueller R.-W."/>
            <person name="Bruemmer F."/>
            <person name="Labrenz M."/>
            <person name="Spormann A.M."/>
            <person name="Op den Camp H."/>
            <person name="Overmann J."/>
            <person name="Amann R."/>
            <person name="Jetten M.S.M."/>
            <person name="Mascher T."/>
            <person name="Medema M.H."/>
            <person name="Devos D.P."/>
            <person name="Kaster A.-K."/>
            <person name="Ovreas L."/>
            <person name="Rohde M."/>
            <person name="Galperin M.Y."/>
            <person name="Jogler C."/>
        </authorList>
    </citation>
    <scope>NUCLEOTIDE SEQUENCE [LARGE SCALE GENOMIC DNA]</scope>
    <source>
        <strain evidence="3 4">SV_7m_r</strain>
    </source>
</reference>
<name>A0A517T118_9BACT</name>
<evidence type="ECO:0000256" key="1">
    <source>
        <dbReference type="SAM" id="MobiDB-lite"/>
    </source>
</evidence>
<dbReference type="Proteomes" id="UP000315003">
    <property type="component" value="Chromosome"/>
</dbReference>
<dbReference type="Pfam" id="PF04028">
    <property type="entry name" value="DUF374"/>
    <property type="match status" value="1"/>
</dbReference>
<dbReference type="OrthoDB" id="9810508at2"/>
<organism evidence="3 4">
    <name type="scientific">Stieleria bergensis</name>
    <dbReference type="NCBI Taxonomy" id="2528025"/>
    <lineage>
        <taxon>Bacteria</taxon>
        <taxon>Pseudomonadati</taxon>
        <taxon>Planctomycetota</taxon>
        <taxon>Planctomycetia</taxon>
        <taxon>Pirellulales</taxon>
        <taxon>Pirellulaceae</taxon>
        <taxon>Stieleria</taxon>
    </lineage>
</organism>
<accession>A0A517T118</accession>
<feature type="region of interest" description="Disordered" evidence="1">
    <location>
        <begin position="212"/>
        <end position="240"/>
    </location>
</feature>
<dbReference type="InterPro" id="IPR007172">
    <property type="entry name" value="DUF374"/>
</dbReference>
<feature type="compositionally biased region" description="Basic residues" evidence="1">
    <location>
        <begin position="220"/>
        <end position="240"/>
    </location>
</feature>
<evidence type="ECO:0000313" key="3">
    <source>
        <dbReference type="EMBL" id="QDT62069.1"/>
    </source>
</evidence>
<dbReference type="CDD" id="cd07983">
    <property type="entry name" value="LPLAT_DUF374-like"/>
    <property type="match status" value="1"/>
</dbReference>
<evidence type="ECO:0000313" key="4">
    <source>
        <dbReference type="Proteomes" id="UP000315003"/>
    </source>
</evidence>
<dbReference type="EMBL" id="CP036272">
    <property type="protein sequence ID" value="QDT62069.1"/>
    <property type="molecule type" value="Genomic_DNA"/>
</dbReference>
<evidence type="ECO:0000259" key="2">
    <source>
        <dbReference type="Pfam" id="PF04028"/>
    </source>
</evidence>
<keyword evidence="4" id="KW-1185">Reference proteome</keyword>
<proteinExistence type="predicted"/>
<feature type="domain" description="DUF374" evidence="2">
    <location>
        <begin position="58"/>
        <end position="127"/>
    </location>
</feature>
<dbReference type="AlphaFoldDB" id="A0A517T118"/>
<dbReference type="RefSeq" id="WP_145276574.1">
    <property type="nucleotide sequence ID" value="NZ_CP036272.1"/>
</dbReference>
<sequence length="240" mass="26750">MHGFFSRLLSAALILHVKILYLTCRYEAINDPRQALREAGESFIVASLHAHQLSILNFRDKNVGALVSRSRDGNYIAALLESIGVVPIRGSRGATHKGGATALMQLIKHVKQGDPAIIAVDGPKGPRGHVQPGISVLARKTETPVFVVLPVPSRRLIIKRAWDRLQIPLWFARVRCVCSDPIYLQPGESDEDFRARIEDVLRSLEEQCDPVEAASWGKTKSPRKQSAWKKAVRKRRRQAA</sequence>
<protein>
    <recommendedName>
        <fullName evidence="2">DUF374 domain-containing protein</fullName>
    </recommendedName>
</protein>
<gene>
    <name evidence="3" type="ORF">SV7mr_46120</name>
</gene>